<accession>A0A927B4I5</accession>
<feature type="domain" description="HTH marR-type" evidence="1">
    <location>
        <begin position="6"/>
        <end position="143"/>
    </location>
</feature>
<dbReference type="Proteomes" id="UP000653797">
    <property type="component" value="Unassembled WGS sequence"/>
</dbReference>
<organism evidence="2 3">
    <name type="scientific">Spirosoma validum</name>
    <dbReference type="NCBI Taxonomy" id="2771355"/>
    <lineage>
        <taxon>Bacteria</taxon>
        <taxon>Pseudomonadati</taxon>
        <taxon>Bacteroidota</taxon>
        <taxon>Cytophagia</taxon>
        <taxon>Cytophagales</taxon>
        <taxon>Cytophagaceae</taxon>
        <taxon>Spirosoma</taxon>
    </lineage>
</organism>
<dbReference type="GO" id="GO:0006950">
    <property type="term" value="P:response to stress"/>
    <property type="evidence" value="ECO:0007669"/>
    <property type="project" value="TreeGrafter"/>
</dbReference>
<dbReference type="PROSITE" id="PS50995">
    <property type="entry name" value="HTH_MARR_2"/>
    <property type="match status" value="1"/>
</dbReference>
<dbReference type="InterPro" id="IPR039422">
    <property type="entry name" value="MarR/SlyA-like"/>
</dbReference>
<keyword evidence="3" id="KW-1185">Reference proteome</keyword>
<name>A0A927B4I5_9BACT</name>
<reference evidence="2" key="1">
    <citation type="submission" date="2020-09" db="EMBL/GenBank/DDBJ databases">
        <authorList>
            <person name="Kim M.K."/>
        </authorList>
    </citation>
    <scope>NUCLEOTIDE SEQUENCE</scope>
    <source>
        <strain evidence="2">BT704</strain>
    </source>
</reference>
<protein>
    <submittedName>
        <fullName evidence="2">MarR family transcriptional regulator</fullName>
    </submittedName>
</protein>
<dbReference type="RefSeq" id="WP_191040749.1">
    <property type="nucleotide sequence ID" value="NZ_JACXAA010000007.1"/>
</dbReference>
<dbReference type="InterPro" id="IPR036388">
    <property type="entry name" value="WH-like_DNA-bd_sf"/>
</dbReference>
<dbReference type="Pfam" id="PF12802">
    <property type="entry name" value="MarR_2"/>
    <property type="match status" value="1"/>
</dbReference>
<dbReference type="SMART" id="SM00347">
    <property type="entry name" value="HTH_MARR"/>
    <property type="match status" value="1"/>
</dbReference>
<dbReference type="PANTHER" id="PTHR33164">
    <property type="entry name" value="TRANSCRIPTIONAL REGULATOR, MARR FAMILY"/>
    <property type="match status" value="1"/>
</dbReference>
<gene>
    <name evidence="2" type="ORF">IC230_19680</name>
</gene>
<proteinExistence type="predicted"/>
<dbReference type="EMBL" id="JACXAA010000007">
    <property type="protein sequence ID" value="MBD2755131.1"/>
    <property type="molecule type" value="Genomic_DNA"/>
</dbReference>
<dbReference type="AlphaFoldDB" id="A0A927B4I5"/>
<sequence length="158" mass="17283">MGNKLDNQTIASISDLGRRFSDTTILMHEAIAQKAGLSGTDHKYLGLLMQKGAMTAGDLAKLTGLTTGAITGLVDRLEKKNLAKRVFDGEDRRKIMIVPNTEQAMTLLGGIFADLQHKMVNLLSTFSDDELTLIKTYLVATIDVMNDVTRTLQDTDNP</sequence>
<evidence type="ECO:0000313" key="3">
    <source>
        <dbReference type="Proteomes" id="UP000653797"/>
    </source>
</evidence>
<dbReference type="PANTHER" id="PTHR33164:SF106">
    <property type="entry name" value="TRANSCRIPTIONAL REGULATORY PROTEIN"/>
    <property type="match status" value="1"/>
</dbReference>
<evidence type="ECO:0000313" key="2">
    <source>
        <dbReference type="EMBL" id="MBD2755131.1"/>
    </source>
</evidence>
<dbReference type="GO" id="GO:0003700">
    <property type="term" value="F:DNA-binding transcription factor activity"/>
    <property type="evidence" value="ECO:0007669"/>
    <property type="project" value="InterPro"/>
</dbReference>
<comment type="caution">
    <text evidence="2">The sequence shown here is derived from an EMBL/GenBank/DDBJ whole genome shotgun (WGS) entry which is preliminary data.</text>
</comment>
<dbReference type="SUPFAM" id="SSF46785">
    <property type="entry name" value="Winged helix' DNA-binding domain"/>
    <property type="match status" value="1"/>
</dbReference>
<evidence type="ECO:0000259" key="1">
    <source>
        <dbReference type="PROSITE" id="PS50995"/>
    </source>
</evidence>
<dbReference type="InterPro" id="IPR000835">
    <property type="entry name" value="HTH_MarR-typ"/>
</dbReference>
<dbReference type="Gene3D" id="1.10.10.10">
    <property type="entry name" value="Winged helix-like DNA-binding domain superfamily/Winged helix DNA-binding domain"/>
    <property type="match status" value="1"/>
</dbReference>
<dbReference type="InterPro" id="IPR036390">
    <property type="entry name" value="WH_DNA-bd_sf"/>
</dbReference>